<feature type="compositionally biased region" description="Polar residues" evidence="9">
    <location>
        <begin position="1345"/>
        <end position="1365"/>
    </location>
</feature>
<organism evidence="11 12">
    <name type="scientific">Schistosoma rodhaini</name>
    <dbReference type="NCBI Taxonomy" id="6188"/>
    <lineage>
        <taxon>Eukaryota</taxon>
        <taxon>Metazoa</taxon>
        <taxon>Spiralia</taxon>
        <taxon>Lophotrochozoa</taxon>
        <taxon>Platyhelminthes</taxon>
        <taxon>Trematoda</taxon>
        <taxon>Digenea</taxon>
        <taxon>Strigeidida</taxon>
        <taxon>Schistosomatoidea</taxon>
        <taxon>Schistosomatidae</taxon>
        <taxon>Schistosoma</taxon>
    </lineage>
</organism>
<sequence length="1520" mass="170264">MNKFLPTSQIDWLLMDKPTVDPILLGLDEHNDNGMQELKELFSDPCEDLNRKEHCATDSFNQLEADRGSCVDLECYEPWEVTFRPSEMSVTISEPPKYKPSITSSVLNSSQSTLKVMYNERDVFGTIKCDKPASYQSCESVAKVVDEHNALEYSRSSTPTDPFIKRRLATQEVPEHSPISTATHCRFRDTGPLNSFGLFQSSNKTHDFLTLRSNFPNLEVASFAPLTEASVMFSTPTIMPPVDSLNHRETSEVDPQLLKETEKMSPNSSPVCRRPGLSKGSGPSSPSAAHHCSLCGKQYRHVASLRNHMRKHTSGAFTSKRYKCNHCVYSSQYHRNVIKHMEATHRDHESLSTNNASIFPEICSAPCDSVASDDLESGFINSRVWIPCTKAEPNTYCTMSGTTDSKDFPIFSNVEQSTGFPAPNLEPHIISRQMSSNYDSRMANKHYESDHVGNFGTVMIPNDVSKSYRCDIPGCDQTFHSVKYLSNHIKDSHRDIKRFKCPLEGCSFCGLRRMHLKRHITEFHSDKKLSLYKILDQNRLNHEPYNSVQPVMMYGKQEGLTLNVTKLSDNQPLKRKCCNPQMNNYVPLDPSYASDNSYHDPGCRGSDVYSFPTSGFPHASGDCCVSEDTDSMLFNHPVSKSFEQKPHSFIRMSNQINRPFENTSNSNMPLFHNERCLSVNKTRSINPSGDVHIQSLYSLPVSNQSVHYYQRDPNTLDSDIQLSCEIVNSVSLQEQQEISQNNVYSNVKSLSFSPNNLSTNRMIEPDVVEQILDSSNAPNIVLDQILCEPIEPNKDDEVRAETSTLSTITVNTSQMSPLNSKVLSNNVKSSVPGENMSINIVHTSNMLSETDAFLSDLQEILERDMPMLTSSTPKGLDSSEVVLVTVKEAISESKSPTGITGCKLTNTSSLPSTDSGHECWSSSSSCSVGPNNASTWGQQEAATPLKVSSPSSSSYPSNQPSGTNHSTPSIFDKQVTEQIISEQFSDHDSRDQLSGSCPNTLHCASITVDGMPVTPQMSSVVGSYQTLPLKSNKNARINNTSQLLHGHSSYPYSTNFVRNSQPPTCNFENPRLQYSHDHSASNQISMYKSSDDQSVNQQSSVPFYSSHNSYVSNDLTSNQVMFSYQQSDVQQMCQYSFNPSSLHSEPTYHSSYVQSKYQNYKPNETDVRLTPFKNYPPNPQEQAYWQPNTKYRTGSYEQMPNNPPISCRSMVFNAHEPYPFENSMPYSQNSSMSMRVTDSTLSGNENKCTHNLRHSDQLSIQNSGCLTPKYVNFPDTDNLNCDRTFQTTQQPVSKRWPAHEQQHLFNPHSAYPSSNYTPNLQMTSPMYPVRQPSIHSISRVKSEDSNSCINSSNRMQNHGSYFSNQPPSASQYFPNSVCYTQSRPSQFFSPHSQFTPSQSVYRDMSQNENYVIGDRRYSTSQSNSTIQANIRHSNMGTIGNWSVDKNSSYSGNQQDTIITQGINHSNVVGYSTESNAANIDQHPDSCQQFVPNPQNSHFISNSVDHVNSSLDNPSSGPLCE</sequence>
<keyword evidence="3 8" id="KW-0863">Zinc-finger</keyword>
<feature type="region of interest" description="Disordered" evidence="9">
    <location>
        <begin position="930"/>
        <end position="969"/>
    </location>
</feature>
<dbReference type="PANTHER" id="PTHR46179:SF13">
    <property type="entry name" value="C2H2-TYPE DOMAIN-CONTAINING PROTEIN"/>
    <property type="match status" value="1"/>
</dbReference>
<dbReference type="PROSITE" id="PS50157">
    <property type="entry name" value="ZINC_FINGER_C2H2_2"/>
    <property type="match status" value="2"/>
</dbReference>
<dbReference type="PROSITE" id="PS00028">
    <property type="entry name" value="ZINC_FINGER_C2H2_1"/>
    <property type="match status" value="2"/>
</dbReference>
<evidence type="ECO:0000313" key="12">
    <source>
        <dbReference type="WBParaSite" id="SRDH1_60090.1"/>
    </source>
</evidence>
<reference evidence="12" key="2">
    <citation type="submission" date="2023-11" db="UniProtKB">
        <authorList>
            <consortium name="WormBaseParasite"/>
        </authorList>
    </citation>
    <scope>IDENTIFICATION</scope>
</reference>
<keyword evidence="11" id="KW-1185">Reference proteome</keyword>
<reference evidence="11" key="1">
    <citation type="submission" date="2022-06" db="EMBL/GenBank/DDBJ databases">
        <authorList>
            <person name="Berger JAMES D."/>
            <person name="Berger JAMES D."/>
        </authorList>
    </citation>
    <scope>NUCLEOTIDE SEQUENCE [LARGE SCALE GENOMIC DNA]</scope>
</reference>
<evidence type="ECO:0000256" key="6">
    <source>
        <dbReference type="ARBA" id="ARBA00023163"/>
    </source>
</evidence>
<dbReference type="InterPro" id="IPR051061">
    <property type="entry name" value="Zinc_finger_trans_reg"/>
</dbReference>
<dbReference type="Proteomes" id="UP000050792">
    <property type="component" value="Unassembled WGS sequence"/>
</dbReference>
<feature type="compositionally biased region" description="Polar residues" evidence="9">
    <location>
        <begin position="930"/>
        <end position="941"/>
    </location>
</feature>
<name>A0AA85FP23_9TREM</name>
<feature type="domain" description="C2H2-type" evidence="10">
    <location>
        <begin position="468"/>
        <end position="498"/>
    </location>
</feature>
<feature type="compositionally biased region" description="Low complexity" evidence="9">
    <location>
        <begin position="277"/>
        <end position="288"/>
    </location>
</feature>
<evidence type="ECO:0000256" key="3">
    <source>
        <dbReference type="ARBA" id="ARBA00022771"/>
    </source>
</evidence>
<dbReference type="GO" id="GO:0005634">
    <property type="term" value="C:nucleus"/>
    <property type="evidence" value="ECO:0007669"/>
    <property type="project" value="UniProtKB-SubCell"/>
</dbReference>
<feature type="region of interest" description="Disordered" evidence="9">
    <location>
        <begin position="260"/>
        <end position="288"/>
    </location>
</feature>
<dbReference type="WBParaSite" id="SRDH1_60090.1">
    <property type="protein sequence ID" value="SRDH1_60090.1"/>
    <property type="gene ID" value="SRDH1_60090"/>
</dbReference>
<evidence type="ECO:0000256" key="1">
    <source>
        <dbReference type="ARBA" id="ARBA00004123"/>
    </source>
</evidence>
<evidence type="ECO:0000256" key="5">
    <source>
        <dbReference type="ARBA" id="ARBA00023015"/>
    </source>
</evidence>
<keyword evidence="4" id="KW-0862">Zinc</keyword>
<dbReference type="Gene3D" id="3.30.160.60">
    <property type="entry name" value="Classic Zinc Finger"/>
    <property type="match status" value="2"/>
</dbReference>
<dbReference type="SUPFAM" id="SSF57667">
    <property type="entry name" value="beta-beta-alpha zinc fingers"/>
    <property type="match status" value="2"/>
</dbReference>
<comment type="subcellular location">
    <subcellularLocation>
        <location evidence="1">Nucleus</location>
    </subcellularLocation>
</comment>
<dbReference type="SMART" id="SM00355">
    <property type="entry name" value="ZnF_C2H2"/>
    <property type="match status" value="4"/>
</dbReference>
<evidence type="ECO:0000256" key="9">
    <source>
        <dbReference type="SAM" id="MobiDB-lite"/>
    </source>
</evidence>
<dbReference type="InterPro" id="IPR036236">
    <property type="entry name" value="Znf_C2H2_sf"/>
</dbReference>
<dbReference type="InterPro" id="IPR013087">
    <property type="entry name" value="Znf_C2H2_type"/>
</dbReference>
<dbReference type="PANTHER" id="PTHR46179">
    <property type="entry name" value="ZINC FINGER PROTEIN"/>
    <property type="match status" value="1"/>
</dbReference>
<accession>A0AA85FP23</accession>
<evidence type="ECO:0000256" key="2">
    <source>
        <dbReference type="ARBA" id="ARBA00022723"/>
    </source>
</evidence>
<keyword evidence="7" id="KW-0539">Nucleus</keyword>
<dbReference type="GO" id="GO:0006357">
    <property type="term" value="P:regulation of transcription by RNA polymerase II"/>
    <property type="evidence" value="ECO:0007669"/>
    <property type="project" value="TreeGrafter"/>
</dbReference>
<protein>
    <submittedName>
        <fullName evidence="12">C2H2-type domain-containing protein</fullName>
    </submittedName>
</protein>
<dbReference type="GO" id="GO:0008270">
    <property type="term" value="F:zinc ion binding"/>
    <property type="evidence" value="ECO:0007669"/>
    <property type="project" value="UniProtKB-KW"/>
</dbReference>
<proteinExistence type="predicted"/>
<evidence type="ECO:0000259" key="10">
    <source>
        <dbReference type="PROSITE" id="PS50157"/>
    </source>
</evidence>
<feature type="region of interest" description="Disordered" evidence="9">
    <location>
        <begin position="1338"/>
        <end position="1365"/>
    </location>
</feature>
<keyword evidence="6" id="KW-0804">Transcription</keyword>
<feature type="compositionally biased region" description="Low complexity" evidence="9">
    <location>
        <begin position="948"/>
        <end position="961"/>
    </location>
</feature>
<evidence type="ECO:0000313" key="11">
    <source>
        <dbReference type="Proteomes" id="UP000050792"/>
    </source>
</evidence>
<evidence type="ECO:0000256" key="4">
    <source>
        <dbReference type="ARBA" id="ARBA00022833"/>
    </source>
</evidence>
<evidence type="ECO:0000256" key="8">
    <source>
        <dbReference type="PROSITE-ProRule" id="PRU00042"/>
    </source>
</evidence>
<evidence type="ECO:0000256" key="7">
    <source>
        <dbReference type="ARBA" id="ARBA00023242"/>
    </source>
</evidence>
<keyword evidence="2" id="KW-0479">Metal-binding</keyword>
<keyword evidence="5" id="KW-0805">Transcription regulation</keyword>
<feature type="domain" description="C2H2-type" evidence="10">
    <location>
        <begin position="290"/>
        <end position="313"/>
    </location>
</feature>